<feature type="transmembrane region" description="Helical" evidence="6">
    <location>
        <begin position="284"/>
        <end position="302"/>
    </location>
</feature>
<evidence type="ECO:0000256" key="4">
    <source>
        <dbReference type="ARBA" id="ARBA00022989"/>
    </source>
</evidence>
<keyword evidence="2" id="KW-1003">Cell membrane</keyword>
<evidence type="ECO:0000256" key="5">
    <source>
        <dbReference type="ARBA" id="ARBA00023136"/>
    </source>
</evidence>
<keyword evidence="8" id="KW-1185">Reference proteome</keyword>
<evidence type="ECO:0008006" key="9">
    <source>
        <dbReference type="Google" id="ProtNLM"/>
    </source>
</evidence>
<dbReference type="InterPro" id="IPR050833">
    <property type="entry name" value="Poly_Biosynth_Transport"/>
</dbReference>
<dbReference type="GO" id="GO:0005886">
    <property type="term" value="C:plasma membrane"/>
    <property type="evidence" value="ECO:0007669"/>
    <property type="project" value="UniProtKB-SubCell"/>
</dbReference>
<dbReference type="RefSeq" id="WP_140234547.1">
    <property type="nucleotide sequence ID" value="NZ_CP041036.1"/>
</dbReference>
<dbReference type="PANTHER" id="PTHR30250:SF11">
    <property type="entry name" value="O-ANTIGEN TRANSPORTER-RELATED"/>
    <property type="match status" value="1"/>
</dbReference>
<proteinExistence type="predicted"/>
<feature type="transmembrane region" description="Helical" evidence="6">
    <location>
        <begin position="165"/>
        <end position="185"/>
    </location>
</feature>
<feature type="transmembrane region" description="Helical" evidence="6">
    <location>
        <begin position="376"/>
        <end position="396"/>
    </location>
</feature>
<evidence type="ECO:0000256" key="3">
    <source>
        <dbReference type="ARBA" id="ARBA00022692"/>
    </source>
</evidence>
<dbReference type="EMBL" id="CP041036">
    <property type="protein sequence ID" value="QDE31756.1"/>
    <property type="molecule type" value="Genomic_DNA"/>
</dbReference>
<keyword evidence="3 6" id="KW-0812">Transmembrane</keyword>
<feature type="transmembrane region" description="Helical" evidence="6">
    <location>
        <begin position="140"/>
        <end position="159"/>
    </location>
</feature>
<evidence type="ECO:0000256" key="2">
    <source>
        <dbReference type="ARBA" id="ARBA00022475"/>
    </source>
</evidence>
<dbReference type="AlphaFoldDB" id="A0A4Y5YGU5"/>
<name>A0A4Y5YGU5_9GAMM</name>
<evidence type="ECO:0000256" key="6">
    <source>
        <dbReference type="SAM" id="Phobius"/>
    </source>
</evidence>
<gene>
    <name evidence="7" type="ORF">FH971_12775</name>
</gene>
<dbReference type="Proteomes" id="UP000319809">
    <property type="component" value="Chromosome"/>
</dbReference>
<feature type="transmembrane region" description="Helical" evidence="6">
    <location>
        <begin position="206"/>
        <end position="234"/>
    </location>
</feature>
<feature type="transmembrane region" description="Helical" evidence="6">
    <location>
        <begin position="78"/>
        <end position="98"/>
    </location>
</feature>
<keyword evidence="4 6" id="KW-1133">Transmembrane helix</keyword>
<evidence type="ECO:0000313" key="7">
    <source>
        <dbReference type="EMBL" id="QDE31756.1"/>
    </source>
</evidence>
<dbReference type="Pfam" id="PF13440">
    <property type="entry name" value="Polysacc_synt_3"/>
    <property type="match status" value="1"/>
</dbReference>
<comment type="subcellular location">
    <subcellularLocation>
        <location evidence="1">Cell membrane</location>
        <topology evidence="1">Multi-pass membrane protein</topology>
    </subcellularLocation>
</comment>
<organism evidence="7 8">
    <name type="scientific">Shewanella polaris</name>
    <dbReference type="NCBI Taxonomy" id="2588449"/>
    <lineage>
        <taxon>Bacteria</taxon>
        <taxon>Pseudomonadati</taxon>
        <taxon>Pseudomonadota</taxon>
        <taxon>Gammaproteobacteria</taxon>
        <taxon>Alteromonadales</taxon>
        <taxon>Shewanellaceae</taxon>
        <taxon>Shewanella</taxon>
    </lineage>
</organism>
<feature type="transmembrane region" description="Helical" evidence="6">
    <location>
        <begin position="436"/>
        <end position="458"/>
    </location>
</feature>
<accession>A0A4Y5YGU5</accession>
<feature type="transmembrane region" description="Helical" evidence="6">
    <location>
        <begin position="322"/>
        <end position="342"/>
    </location>
</feature>
<dbReference type="PANTHER" id="PTHR30250">
    <property type="entry name" value="PST FAMILY PREDICTED COLANIC ACID TRANSPORTER"/>
    <property type="match status" value="1"/>
</dbReference>
<feature type="transmembrane region" description="Helical" evidence="6">
    <location>
        <begin position="408"/>
        <end position="430"/>
    </location>
</feature>
<reference evidence="7 8" key="1">
    <citation type="submission" date="2019-06" db="EMBL/GenBank/DDBJ databases">
        <title>The genome of Shewanella sp. SM1901.</title>
        <authorList>
            <person name="Cha Q."/>
        </authorList>
    </citation>
    <scope>NUCLEOTIDE SEQUENCE [LARGE SCALE GENOMIC DNA]</scope>
    <source>
        <strain evidence="7 8">SM1901</strain>
    </source>
</reference>
<feature type="transmembrane region" description="Helical" evidence="6">
    <location>
        <begin position="40"/>
        <end position="58"/>
    </location>
</feature>
<feature type="transmembrane region" description="Helical" evidence="6">
    <location>
        <begin position="110"/>
        <end position="128"/>
    </location>
</feature>
<dbReference type="KEGG" id="spol:FH971_12775"/>
<feature type="transmembrane region" description="Helical" evidence="6">
    <location>
        <begin position="7"/>
        <end position="28"/>
    </location>
</feature>
<evidence type="ECO:0000313" key="8">
    <source>
        <dbReference type="Proteomes" id="UP000319809"/>
    </source>
</evidence>
<keyword evidence="5 6" id="KW-0472">Membrane</keyword>
<evidence type="ECO:0000256" key="1">
    <source>
        <dbReference type="ARBA" id="ARBA00004651"/>
    </source>
</evidence>
<protein>
    <recommendedName>
        <fullName evidence="9">Lipopolysaccharide biosynthesis protein</fullName>
    </recommendedName>
</protein>
<sequence length="478" mass="55902">MKNKSSMFALFISKFFPPILNFIVFVYSARILDPESFGEVALALTLIFLVSSFLPTGWRDNLFKSEYITSEMISTVIWFHVLMSIVLVSLLLLFFYFFEFDFYTETINNMVMLLFVKVLFDCFVNVYNTLCVKYEYYFQLAIRTVICTLSSAITVYVMLQLDFGVWALVCSQIIISLFGFIFLYIKFRDQTLLYFSFEIIKDMYQFSMPVTFVNGFTNLFIQAESFIVGSFLGVKELGFFNLSKRLYDIIVDIFISTINEVSLSKISKNINDVKVDKSNEFIKLTAVTWWLMLPLIFLAYYFSEPMFNILFTNKWVESIKIFNFFCIIALIVSLGVPQRNFIILLGGARHLSKIQVCVATISIPIYMTLASYNMEYFLYSLVFFKFVNYMSSLILVRRFICFSTSSYFKVLFNSTLSLILANFLCEFLFTGFIHNIYIYIVIYSLSLIAFYIGFLEFFSRRFKIIPSIGNFTFLTIIK</sequence>